<dbReference type="Pfam" id="PF01261">
    <property type="entry name" value="AP_endonuc_2"/>
    <property type="match status" value="1"/>
</dbReference>
<dbReference type="GO" id="GO:0008081">
    <property type="term" value="F:phosphoric diester hydrolase activity"/>
    <property type="evidence" value="ECO:0007669"/>
    <property type="project" value="TreeGrafter"/>
</dbReference>
<evidence type="ECO:0000256" key="2">
    <source>
        <dbReference type="ARBA" id="ARBA00022723"/>
    </source>
</evidence>
<dbReference type="InterPro" id="IPR001719">
    <property type="entry name" value="AP_endonuc_2"/>
</dbReference>
<evidence type="ECO:0000256" key="1">
    <source>
        <dbReference type="ARBA" id="ARBA00005340"/>
    </source>
</evidence>
<keyword evidence="2 7" id="KW-0479">Metal-binding</keyword>
<keyword evidence="7" id="KW-0255">Endonuclease</keyword>
<dbReference type="InterPro" id="IPR036237">
    <property type="entry name" value="Xyl_isomerase-like_sf"/>
</dbReference>
<feature type="binding site" evidence="7">
    <location>
        <position position="218"/>
    </location>
    <ligand>
        <name>Zn(2+)</name>
        <dbReference type="ChEBI" id="CHEBI:29105"/>
        <label>2</label>
    </ligand>
</feature>
<keyword evidence="5 7" id="KW-0862">Zinc</keyword>
<dbReference type="SUPFAM" id="SSF51658">
    <property type="entry name" value="Xylose isomerase-like"/>
    <property type="match status" value="1"/>
</dbReference>
<dbReference type="PANTHER" id="PTHR21445:SF0">
    <property type="entry name" value="APURINIC-APYRIMIDINIC ENDONUCLEASE"/>
    <property type="match status" value="1"/>
</dbReference>
<dbReference type="AlphaFoldDB" id="A0A8E7EKV8"/>
<evidence type="ECO:0000256" key="6">
    <source>
        <dbReference type="ARBA" id="ARBA00023204"/>
    </source>
</evidence>
<dbReference type="SMART" id="SM00518">
    <property type="entry name" value="AP2Ec"/>
    <property type="match status" value="1"/>
</dbReference>
<gene>
    <name evidence="7" type="primary">nfo</name>
    <name evidence="9" type="ORF">KHC33_05500</name>
</gene>
<dbReference type="GO" id="GO:0008270">
    <property type="term" value="F:zinc ion binding"/>
    <property type="evidence" value="ECO:0007669"/>
    <property type="project" value="UniProtKB-UniRule"/>
</dbReference>
<comment type="similarity">
    <text evidence="1 7">Belongs to the AP endonuclease 2 family.</text>
</comment>
<dbReference type="GO" id="GO:0003906">
    <property type="term" value="F:DNA-(apurinic or apyrimidinic site) endonuclease activity"/>
    <property type="evidence" value="ECO:0007669"/>
    <property type="project" value="TreeGrafter"/>
</dbReference>
<dbReference type="InterPro" id="IPR013022">
    <property type="entry name" value="Xyl_isomerase-like_TIM-brl"/>
</dbReference>
<dbReference type="InterPro" id="IPR018246">
    <property type="entry name" value="AP_endonuc_F2_Zn_BS"/>
</dbReference>
<feature type="domain" description="Xylose isomerase-like TIM barrel" evidence="8">
    <location>
        <begin position="25"/>
        <end position="277"/>
    </location>
</feature>
<feature type="binding site" evidence="7">
    <location>
        <position position="263"/>
    </location>
    <ligand>
        <name>Zn(2+)</name>
        <dbReference type="ChEBI" id="CHEBI:29105"/>
        <label>2</label>
    </ligand>
</feature>
<keyword evidence="10" id="KW-1185">Reference proteome</keyword>
<feature type="binding site" evidence="7">
    <location>
        <position position="147"/>
    </location>
    <ligand>
        <name>Zn(2+)</name>
        <dbReference type="ChEBI" id="CHEBI:29105"/>
        <label>2</label>
    </ligand>
</feature>
<dbReference type="Proteomes" id="UP000680656">
    <property type="component" value="Chromosome"/>
</dbReference>
<dbReference type="RefSeq" id="WP_214420736.1">
    <property type="nucleotide sequence ID" value="NZ_CP075546.1"/>
</dbReference>
<dbReference type="HAMAP" id="MF_00152">
    <property type="entry name" value="Nfo"/>
    <property type="match status" value="1"/>
</dbReference>
<evidence type="ECO:0000259" key="8">
    <source>
        <dbReference type="Pfam" id="PF01261"/>
    </source>
</evidence>
<keyword evidence="6 7" id="KW-0234">DNA repair</keyword>
<evidence type="ECO:0000256" key="3">
    <source>
        <dbReference type="ARBA" id="ARBA00022763"/>
    </source>
</evidence>
<comment type="function">
    <text evidence="7">Endonuclease IV plays a role in DNA repair. It cleaves phosphodiester bonds at apurinic or apyrimidinic (AP) sites, generating a 3'-hydroxyl group and a 5'-terminal sugar phosphate.</text>
</comment>
<feature type="binding site" evidence="7">
    <location>
        <position position="181"/>
    </location>
    <ligand>
        <name>Zn(2+)</name>
        <dbReference type="ChEBI" id="CHEBI:29105"/>
        <label>2</label>
    </ligand>
</feature>
<dbReference type="PROSITE" id="PS51432">
    <property type="entry name" value="AP_NUCLEASE_F2_4"/>
    <property type="match status" value="1"/>
</dbReference>
<dbReference type="GeneID" id="65096618"/>
<name>A0A8E7EKV8_9EURY</name>
<dbReference type="EC" id="3.1.21.2" evidence="7"/>
<proteinExistence type="inferred from homology"/>
<evidence type="ECO:0000256" key="5">
    <source>
        <dbReference type="ARBA" id="ARBA00022833"/>
    </source>
</evidence>
<dbReference type="KEGG" id="mrtj:KHC33_05500"/>
<feature type="binding site" evidence="7">
    <location>
        <position position="231"/>
    </location>
    <ligand>
        <name>Zn(2+)</name>
        <dbReference type="ChEBI" id="CHEBI:29105"/>
        <label>3</label>
    </ligand>
</feature>
<protein>
    <recommendedName>
        <fullName evidence="7">Probable endonuclease 4</fullName>
        <ecNumber evidence="7">3.1.21.2</ecNumber>
    </recommendedName>
    <alternativeName>
        <fullName evidence="7">Endodeoxyribonuclease IV</fullName>
    </alternativeName>
    <alternativeName>
        <fullName evidence="7">Endonuclease IV</fullName>
    </alternativeName>
</protein>
<keyword evidence="7" id="KW-0540">Nuclease</keyword>
<keyword evidence="3 7" id="KW-0227">DNA damage</keyword>
<dbReference type="CDD" id="cd00019">
    <property type="entry name" value="AP2Ec"/>
    <property type="match status" value="1"/>
</dbReference>
<comment type="cofactor">
    <cofactor evidence="7">
        <name>Zn(2+)</name>
        <dbReference type="ChEBI" id="CHEBI:29105"/>
    </cofactor>
    <text evidence="7">Binds 3 Zn(2+) ions.</text>
</comment>
<dbReference type="EMBL" id="CP075546">
    <property type="protein sequence ID" value="QVV89955.1"/>
    <property type="molecule type" value="Genomic_DNA"/>
</dbReference>
<feature type="binding site" evidence="7">
    <location>
        <position position="112"/>
    </location>
    <ligand>
        <name>Zn(2+)</name>
        <dbReference type="ChEBI" id="CHEBI:29105"/>
        <label>1</label>
    </ligand>
</feature>
<feature type="binding site" evidence="7">
    <location>
        <position position="147"/>
    </location>
    <ligand>
        <name>Zn(2+)</name>
        <dbReference type="ChEBI" id="CHEBI:29105"/>
        <label>1</label>
    </ligand>
</feature>
<evidence type="ECO:0000313" key="9">
    <source>
        <dbReference type="EMBL" id="QVV89955.1"/>
    </source>
</evidence>
<comment type="catalytic activity">
    <reaction evidence="7">
        <text>Endonucleolytic cleavage to 5'-phosphooligonucleotide end-products.</text>
        <dbReference type="EC" id="3.1.21.2"/>
    </reaction>
</comment>
<reference evidence="9 10" key="1">
    <citation type="submission" date="2021-05" db="EMBL/GenBank/DDBJ databases">
        <title>A novel Methanospirillum isolate from a pyrite-forming mixed culture.</title>
        <authorList>
            <person name="Bunk B."/>
            <person name="Sproer C."/>
            <person name="Spring S."/>
            <person name="Pester M."/>
        </authorList>
    </citation>
    <scope>NUCLEOTIDE SEQUENCE [LARGE SCALE GENOMIC DNA]</scope>
    <source>
        <strain evidence="9 10">J.3.6.1-F.2.7.3</strain>
    </source>
</reference>
<dbReference type="FunFam" id="3.20.20.150:FF:000001">
    <property type="entry name" value="Probable endonuclease 4"/>
    <property type="match status" value="1"/>
</dbReference>
<dbReference type="GO" id="GO:0003677">
    <property type="term" value="F:DNA binding"/>
    <property type="evidence" value="ECO:0007669"/>
    <property type="project" value="InterPro"/>
</dbReference>
<dbReference type="PANTHER" id="PTHR21445">
    <property type="entry name" value="ENDONUCLEASE IV ENDODEOXYRIBONUCLEASE IV"/>
    <property type="match status" value="1"/>
</dbReference>
<feature type="binding site" evidence="7">
    <location>
        <position position="233"/>
    </location>
    <ligand>
        <name>Zn(2+)</name>
        <dbReference type="ChEBI" id="CHEBI:29105"/>
        <label>3</label>
    </ligand>
</feature>
<dbReference type="GO" id="GO:0006284">
    <property type="term" value="P:base-excision repair"/>
    <property type="evidence" value="ECO:0007669"/>
    <property type="project" value="TreeGrafter"/>
</dbReference>
<dbReference type="NCBIfam" id="TIGR00587">
    <property type="entry name" value="nfo"/>
    <property type="match status" value="1"/>
</dbReference>
<keyword evidence="4 7" id="KW-0378">Hydrolase</keyword>
<accession>A0A8E7EKV8</accession>
<evidence type="ECO:0000256" key="4">
    <source>
        <dbReference type="ARBA" id="ARBA00022801"/>
    </source>
</evidence>
<organism evidence="9 10">
    <name type="scientific">Methanospirillum purgamenti</name>
    <dbReference type="NCBI Taxonomy" id="2834276"/>
    <lineage>
        <taxon>Archaea</taxon>
        <taxon>Methanobacteriati</taxon>
        <taxon>Methanobacteriota</taxon>
        <taxon>Stenosarchaea group</taxon>
        <taxon>Methanomicrobia</taxon>
        <taxon>Methanomicrobiales</taxon>
        <taxon>Methanospirillaceae</taxon>
        <taxon>Methanospirillum</taxon>
    </lineage>
</organism>
<evidence type="ECO:0000313" key="10">
    <source>
        <dbReference type="Proteomes" id="UP000680656"/>
    </source>
</evidence>
<dbReference type="Gene3D" id="3.20.20.150">
    <property type="entry name" value="Divalent-metal-dependent TIM barrel enzymes"/>
    <property type="match status" value="1"/>
</dbReference>
<dbReference type="GO" id="GO:0008833">
    <property type="term" value="F:deoxyribonuclease IV (phage-T4-induced) activity"/>
    <property type="evidence" value="ECO:0007669"/>
    <property type="project" value="UniProtKB-UniRule"/>
</dbReference>
<feature type="binding site" evidence="7">
    <location>
        <position position="72"/>
    </location>
    <ligand>
        <name>Zn(2+)</name>
        <dbReference type="ChEBI" id="CHEBI:29105"/>
        <label>1</label>
    </ligand>
</feature>
<sequence>MKGDYKRQVGVHVSIAGSLVNAFFRARERGCDCFQIFTKNPRGWQAKPISEQEGLAFRQGIKQFSPGLVFAHISYLPNLAGEKQSLYEKSVQALCLELERCRTLSIPYLVTHLGHAGDGLTSGRDRVVQAIDTALSEVSGDTMLLLENTAGEKNSVGSTIEGIADVFGRCQDTSRVGICFDTCHAFAAGYDLRDEQSVGMVSDLIEERIELLNLKLIHLNDAKGNCGSGLDRHEHIGLGELGEEGILSILHHPGFFGIPCICETPVDDRRGDNENIQKVRDLMG</sequence>
<dbReference type="PROSITE" id="PS00731">
    <property type="entry name" value="AP_NUCLEASE_F2_3"/>
    <property type="match status" value="1"/>
</dbReference>
<evidence type="ECO:0000256" key="7">
    <source>
        <dbReference type="HAMAP-Rule" id="MF_00152"/>
    </source>
</evidence>
<dbReference type="PROSITE" id="PS00730">
    <property type="entry name" value="AP_NUCLEASE_F2_2"/>
    <property type="match status" value="1"/>
</dbReference>
<feature type="binding site" evidence="7">
    <location>
        <position position="184"/>
    </location>
    <ligand>
        <name>Zn(2+)</name>
        <dbReference type="ChEBI" id="CHEBI:29105"/>
        <label>3</label>
    </ligand>
</feature>